<feature type="non-terminal residue" evidence="2">
    <location>
        <position position="64"/>
    </location>
</feature>
<name>A0ABS8Y6Y8_DATST</name>
<evidence type="ECO:0000313" key="3">
    <source>
        <dbReference type="Proteomes" id="UP000823775"/>
    </source>
</evidence>
<accession>A0ABS8Y6Y8</accession>
<feature type="non-terminal residue" evidence="2">
    <location>
        <position position="1"/>
    </location>
</feature>
<reference evidence="2 3" key="1">
    <citation type="journal article" date="2021" name="BMC Genomics">
        <title>Datura genome reveals duplications of psychoactive alkaloid biosynthetic genes and high mutation rate following tissue culture.</title>
        <authorList>
            <person name="Rajewski A."/>
            <person name="Carter-House D."/>
            <person name="Stajich J."/>
            <person name="Litt A."/>
        </authorList>
    </citation>
    <scope>NUCLEOTIDE SEQUENCE [LARGE SCALE GENOMIC DNA]</scope>
    <source>
        <strain evidence="2">AR-01</strain>
    </source>
</reference>
<keyword evidence="3" id="KW-1185">Reference proteome</keyword>
<protein>
    <submittedName>
        <fullName evidence="2">Uncharacterized protein</fullName>
    </submittedName>
</protein>
<sequence length="64" mass="7203">KNVLEAKGLWVVSLEVEQKKSSSLDTDLAQEFVDASTERESKLDEEIQALKTELISKNKELVVL</sequence>
<evidence type="ECO:0000256" key="1">
    <source>
        <dbReference type="SAM" id="Coils"/>
    </source>
</evidence>
<feature type="coiled-coil region" evidence="1">
    <location>
        <begin position="33"/>
        <end position="60"/>
    </location>
</feature>
<organism evidence="2 3">
    <name type="scientific">Datura stramonium</name>
    <name type="common">Jimsonweed</name>
    <name type="synonym">Common thornapple</name>
    <dbReference type="NCBI Taxonomy" id="4076"/>
    <lineage>
        <taxon>Eukaryota</taxon>
        <taxon>Viridiplantae</taxon>
        <taxon>Streptophyta</taxon>
        <taxon>Embryophyta</taxon>
        <taxon>Tracheophyta</taxon>
        <taxon>Spermatophyta</taxon>
        <taxon>Magnoliopsida</taxon>
        <taxon>eudicotyledons</taxon>
        <taxon>Gunneridae</taxon>
        <taxon>Pentapetalae</taxon>
        <taxon>asterids</taxon>
        <taxon>lamiids</taxon>
        <taxon>Solanales</taxon>
        <taxon>Solanaceae</taxon>
        <taxon>Solanoideae</taxon>
        <taxon>Datureae</taxon>
        <taxon>Datura</taxon>
    </lineage>
</organism>
<comment type="caution">
    <text evidence="2">The sequence shown here is derived from an EMBL/GenBank/DDBJ whole genome shotgun (WGS) entry which is preliminary data.</text>
</comment>
<gene>
    <name evidence="2" type="ORF">HAX54_019629</name>
</gene>
<dbReference type="EMBL" id="JACEIK010023846">
    <property type="protein sequence ID" value="MCE5166450.1"/>
    <property type="molecule type" value="Genomic_DNA"/>
</dbReference>
<keyword evidence="1" id="KW-0175">Coiled coil</keyword>
<evidence type="ECO:0000313" key="2">
    <source>
        <dbReference type="EMBL" id="MCE5166450.1"/>
    </source>
</evidence>
<proteinExistence type="predicted"/>
<dbReference type="Proteomes" id="UP000823775">
    <property type="component" value="Unassembled WGS sequence"/>
</dbReference>